<dbReference type="AlphaFoldDB" id="A0A2I0W6X7"/>
<evidence type="ECO:0000256" key="1">
    <source>
        <dbReference type="SAM" id="MobiDB-lite"/>
    </source>
</evidence>
<protein>
    <submittedName>
        <fullName evidence="2">Uncharacterized protein</fullName>
    </submittedName>
</protein>
<sequence>MAEEDRWTTSTGGLGEVRQHTSGNVSISNRSLPAFGDAVVGGFNIGAQEARLKMKNNKGLVIYEGGLASSKKILPDIGKGKEIMDNSFKFDKHSMKAVNVN</sequence>
<feature type="region of interest" description="Disordered" evidence="1">
    <location>
        <begin position="1"/>
        <end position="26"/>
    </location>
</feature>
<gene>
    <name evidence="2" type="ORF">MA16_Dca004255</name>
</gene>
<dbReference type="EMBL" id="KZ502877">
    <property type="protein sequence ID" value="PKU71413.1"/>
    <property type="molecule type" value="Genomic_DNA"/>
</dbReference>
<name>A0A2I0W6X7_9ASPA</name>
<reference evidence="2 3" key="2">
    <citation type="journal article" date="2017" name="Nature">
        <title>The Apostasia genome and the evolution of orchids.</title>
        <authorList>
            <person name="Zhang G.Q."/>
            <person name="Liu K.W."/>
            <person name="Li Z."/>
            <person name="Lohaus R."/>
            <person name="Hsiao Y.Y."/>
            <person name="Niu S.C."/>
            <person name="Wang J.Y."/>
            <person name="Lin Y.C."/>
            <person name="Xu Q."/>
            <person name="Chen L.J."/>
            <person name="Yoshida K."/>
            <person name="Fujiwara S."/>
            <person name="Wang Z.W."/>
            <person name="Zhang Y.Q."/>
            <person name="Mitsuda N."/>
            <person name="Wang M."/>
            <person name="Liu G.H."/>
            <person name="Pecoraro L."/>
            <person name="Huang H.X."/>
            <person name="Xiao X.J."/>
            <person name="Lin M."/>
            <person name="Wu X.Y."/>
            <person name="Wu W.L."/>
            <person name="Chen Y.Y."/>
            <person name="Chang S.B."/>
            <person name="Sakamoto S."/>
            <person name="Ohme-Takagi M."/>
            <person name="Yagi M."/>
            <person name="Zeng S.J."/>
            <person name="Shen C.Y."/>
            <person name="Yeh C.M."/>
            <person name="Luo Y.B."/>
            <person name="Tsai W.C."/>
            <person name="Van de Peer Y."/>
            <person name="Liu Z.J."/>
        </authorList>
    </citation>
    <scope>NUCLEOTIDE SEQUENCE [LARGE SCALE GENOMIC DNA]</scope>
    <source>
        <tissue evidence="2">The whole plant</tissue>
    </source>
</reference>
<evidence type="ECO:0000313" key="2">
    <source>
        <dbReference type="EMBL" id="PKU71413.1"/>
    </source>
</evidence>
<accession>A0A2I0W6X7</accession>
<reference evidence="2 3" key="1">
    <citation type="journal article" date="2016" name="Sci. Rep.">
        <title>The Dendrobium catenatum Lindl. genome sequence provides insights into polysaccharide synthase, floral development and adaptive evolution.</title>
        <authorList>
            <person name="Zhang G.Q."/>
            <person name="Xu Q."/>
            <person name="Bian C."/>
            <person name="Tsai W.C."/>
            <person name="Yeh C.M."/>
            <person name="Liu K.W."/>
            <person name="Yoshida K."/>
            <person name="Zhang L.S."/>
            <person name="Chang S.B."/>
            <person name="Chen F."/>
            <person name="Shi Y."/>
            <person name="Su Y.Y."/>
            <person name="Zhang Y.Q."/>
            <person name="Chen L.J."/>
            <person name="Yin Y."/>
            <person name="Lin M."/>
            <person name="Huang H."/>
            <person name="Deng H."/>
            <person name="Wang Z.W."/>
            <person name="Zhu S.L."/>
            <person name="Zhao X."/>
            <person name="Deng C."/>
            <person name="Niu S.C."/>
            <person name="Huang J."/>
            <person name="Wang M."/>
            <person name="Liu G.H."/>
            <person name="Yang H.J."/>
            <person name="Xiao X.J."/>
            <person name="Hsiao Y.Y."/>
            <person name="Wu W.L."/>
            <person name="Chen Y.Y."/>
            <person name="Mitsuda N."/>
            <person name="Ohme-Takagi M."/>
            <person name="Luo Y.B."/>
            <person name="Van de Peer Y."/>
            <person name="Liu Z.J."/>
        </authorList>
    </citation>
    <scope>NUCLEOTIDE SEQUENCE [LARGE SCALE GENOMIC DNA]</scope>
    <source>
        <tissue evidence="2">The whole plant</tissue>
    </source>
</reference>
<keyword evidence="3" id="KW-1185">Reference proteome</keyword>
<dbReference type="Proteomes" id="UP000233837">
    <property type="component" value="Unassembled WGS sequence"/>
</dbReference>
<proteinExistence type="predicted"/>
<evidence type="ECO:0000313" key="3">
    <source>
        <dbReference type="Proteomes" id="UP000233837"/>
    </source>
</evidence>
<organism evidence="2 3">
    <name type="scientific">Dendrobium catenatum</name>
    <dbReference type="NCBI Taxonomy" id="906689"/>
    <lineage>
        <taxon>Eukaryota</taxon>
        <taxon>Viridiplantae</taxon>
        <taxon>Streptophyta</taxon>
        <taxon>Embryophyta</taxon>
        <taxon>Tracheophyta</taxon>
        <taxon>Spermatophyta</taxon>
        <taxon>Magnoliopsida</taxon>
        <taxon>Liliopsida</taxon>
        <taxon>Asparagales</taxon>
        <taxon>Orchidaceae</taxon>
        <taxon>Epidendroideae</taxon>
        <taxon>Malaxideae</taxon>
        <taxon>Dendrobiinae</taxon>
        <taxon>Dendrobium</taxon>
    </lineage>
</organism>